<dbReference type="RefSeq" id="WP_110753229.1">
    <property type="nucleotide sequence ID" value="NZ_QJTF01000018.1"/>
</dbReference>
<feature type="transmembrane region" description="Helical" evidence="1">
    <location>
        <begin position="108"/>
        <end position="127"/>
    </location>
</feature>
<dbReference type="Proteomes" id="UP000247454">
    <property type="component" value="Unassembled WGS sequence"/>
</dbReference>
<gene>
    <name evidence="2" type="ORF">C7477_11834</name>
</gene>
<keyword evidence="3" id="KW-1185">Reference proteome</keyword>
<accession>A0A318SZP7</accession>
<keyword evidence="1" id="KW-1133">Transmembrane helix</keyword>
<evidence type="ECO:0008006" key="4">
    <source>
        <dbReference type="Google" id="ProtNLM"/>
    </source>
</evidence>
<comment type="caution">
    <text evidence="2">The sequence shown here is derived from an EMBL/GenBank/DDBJ whole genome shotgun (WGS) entry which is preliminary data.</text>
</comment>
<keyword evidence="1" id="KW-0812">Transmembrane</keyword>
<feature type="transmembrane region" description="Helical" evidence="1">
    <location>
        <begin position="139"/>
        <end position="157"/>
    </location>
</feature>
<keyword evidence="1" id="KW-0472">Membrane</keyword>
<proteinExistence type="predicted"/>
<protein>
    <recommendedName>
        <fullName evidence="4">Holin (3TMs family)</fullName>
    </recommendedName>
</protein>
<dbReference type="OrthoDB" id="7840363at2"/>
<dbReference type="AlphaFoldDB" id="A0A318SZP7"/>
<evidence type="ECO:0000313" key="2">
    <source>
        <dbReference type="EMBL" id="PYE86896.1"/>
    </source>
</evidence>
<sequence length="179" mass="19033">MSAALISILAPIAAKVGADLIGKVLGGRFGEIGGDLVEAVIGEVAERAGVAPEKLPDLPGEQLENAVSQAEDFMPELIELWSKGLSGQFALLQAEQKEGLWVSGWRWGWMYLLGLMWFVRLMIVPVADALTGADIASGMDLGVMMTLTTWFISLYMGGHTVKALGTTAIDAVKAMRGAK</sequence>
<evidence type="ECO:0000256" key="1">
    <source>
        <dbReference type="SAM" id="Phobius"/>
    </source>
</evidence>
<name>A0A318SZP7_9HYPH</name>
<organism evidence="2 3">
    <name type="scientific">Phyllobacterium leguminum</name>
    <dbReference type="NCBI Taxonomy" id="314237"/>
    <lineage>
        <taxon>Bacteria</taxon>
        <taxon>Pseudomonadati</taxon>
        <taxon>Pseudomonadota</taxon>
        <taxon>Alphaproteobacteria</taxon>
        <taxon>Hyphomicrobiales</taxon>
        <taxon>Phyllobacteriaceae</taxon>
        <taxon>Phyllobacterium</taxon>
    </lineage>
</organism>
<dbReference type="EMBL" id="QJTF01000018">
    <property type="protein sequence ID" value="PYE86896.1"/>
    <property type="molecule type" value="Genomic_DNA"/>
</dbReference>
<reference evidence="2 3" key="1">
    <citation type="submission" date="2018-06" db="EMBL/GenBank/DDBJ databases">
        <title>Genomic Encyclopedia of Type Strains, Phase III (KMG-III): the genomes of soil and plant-associated and newly described type strains.</title>
        <authorList>
            <person name="Whitman W."/>
        </authorList>
    </citation>
    <scope>NUCLEOTIDE SEQUENCE [LARGE SCALE GENOMIC DNA]</scope>
    <source>
        <strain evidence="2 3">ORS 1419</strain>
    </source>
</reference>
<evidence type="ECO:0000313" key="3">
    <source>
        <dbReference type="Proteomes" id="UP000247454"/>
    </source>
</evidence>